<comment type="caution">
    <text evidence="1">The sequence shown here is derived from an EMBL/GenBank/DDBJ whole genome shotgun (WGS) entry which is preliminary data.</text>
</comment>
<dbReference type="EMBL" id="JBFOLK010000012">
    <property type="protein sequence ID" value="KAL2471526.1"/>
    <property type="molecule type" value="Genomic_DNA"/>
</dbReference>
<reference evidence="2" key="1">
    <citation type="submission" date="2024-07" db="EMBL/GenBank/DDBJ databases">
        <title>Two chromosome-level genome assemblies of Korean endemic species Abeliophyllum distichum and Forsythia ovata (Oleaceae).</title>
        <authorList>
            <person name="Jang H."/>
        </authorList>
    </citation>
    <scope>NUCLEOTIDE SEQUENCE [LARGE SCALE GENOMIC DNA]</scope>
</reference>
<name>A0ABD1Q5T6_9LAMI</name>
<organism evidence="1 2">
    <name type="scientific">Abeliophyllum distichum</name>
    <dbReference type="NCBI Taxonomy" id="126358"/>
    <lineage>
        <taxon>Eukaryota</taxon>
        <taxon>Viridiplantae</taxon>
        <taxon>Streptophyta</taxon>
        <taxon>Embryophyta</taxon>
        <taxon>Tracheophyta</taxon>
        <taxon>Spermatophyta</taxon>
        <taxon>Magnoliopsida</taxon>
        <taxon>eudicotyledons</taxon>
        <taxon>Gunneridae</taxon>
        <taxon>Pentapetalae</taxon>
        <taxon>asterids</taxon>
        <taxon>lamiids</taxon>
        <taxon>Lamiales</taxon>
        <taxon>Oleaceae</taxon>
        <taxon>Forsythieae</taxon>
        <taxon>Abeliophyllum</taxon>
    </lineage>
</organism>
<sequence length="130" mass="14412">MALTTRTKILKLFTTKTQCSALALGSRDGFRHDPFRESEYLSSFSFFSSSAANAAVAAETASPSAEVLNGSRLFGFLKEYEDYRRNLYGGLTHKALLVDAVGTLLVLSQPMAQVRFFLSLSSHTHKDMYM</sequence>
<keyword evidence="2" id="KW-1185">Reference proteome</keyword>
<dbReference type="AlphaFoldDB" id="A0ABD1Q5T6"/>
<dbReference type="Proteomes" id="UP001604336">
    <property type="component" value="Unassembled WGS sequence"/>
</dbReference>
<gene>
    <name evidence="1" type="ORF">Adt_39662</name>
</gene>
<accession>A0ABD1Q5T6</accession>
<protein>
    <submittedName>
        <fullName evidence="1">Uncharacterized protein</fullName>
    </submittedName>
</protein>
<proteinExistence type="predicted"/>
<evidence type="ECO:0000313" key="2">
    <source>
        <dbReference type="Proteomes" id="UP001604336"/>
    </source>
</evidence>
<evidence type="ECO:0000313" key="1">
    <source>
        <dbReference type="EMBL" id="KAL2471526.1"/>
    </source>
</evidence>